<evidence type="ECO:0000313" key="1">
    <source>
        <dbReference type="EMBL" id="KAK8201405.1"/>
    </source>
</evidence>
<dbReference type="Proteomes" id="UP001320706">
    <property type="component" value="Unassembled WGS sequence"/>
</dbReference>
<name>A0ACC3S7N2_9PEZI</name>
<sequence>MSLYQKTLGVVGMGNIGRVVAKKWIGAMEGKVVAYDPFAPEDAWSGITHDRVKELDTLLAESDVIYGAALDAMDVEPPTLDAYREMLENENVILTPHVGASTRENQSRSGIAVVETLLAVLDGKEVPNRVV</sequence>
<proteinExistence type="predicted"/>
<organism evidence="1 2">
    <name type="scientific">Zalaria obscura</name>
    <dbReference type="NCBI Taxonomy" id="2024903"/>
    <lineage>
        <taxon>Eukaryota</taxon>
        <taxon>Fungi</taxon>
        <taxon>Dikarya</taxon>
        <taxon>Ascomycota</taxon>
        <taxon>Pezizomycotina</taxon>
        <taxon>Dothideomycetes</taxon>
        <taxon>Dothideomycetidae</taxon>
        <taxon>Dothideales</taxon>
        <taxon>Zalariaceae</taxon>
        <taxon>Zalaria</taxon>
    </lineage>
</organism>
<evidence type="ECO:0000313" key="2">
    <source>
        <dbReference type="Proteomes" id="UP001320706"/>
    </source>
</evidence>
<dbReference type="EMBL" id="JAMKPW020000035">
    <property type="protein sequence ID" value="KAK8201405.1"/>
    <property type="molecule type" value="Genomic_DNA"/>
</dbReference>
<accession>A0ACC3S7N2</accession>
<keyword evidence="2" id="KW-1185">Reference proteome</keyword>
<comment type="caution">
    <text evidence="1">The sequence shown here is derived from an EMBL/GenBank/DDBJ whole genome shotgun (WGS) entry which is preliminary data.</text>
</comment>
<gene>
    <name evidence="1" type="ORF">M8818_005873</name>
</gene>
<reference evidence="1" key="1">
    <citation type="submission" date="2024-02" db="EMBL/GenBank/DDBJ databases">
        <title>Metagenome Assembled Genome of Zalaria obscura JY119.</title>
        <authorList>
            <person name="Vighnesh L."/>
            <person name="Jagadeeshwari U."/>
            <person name="Venkata Ramana C."/>
            <person name="Sasikala C."/>
        </authorList>
    </citation>
    <scope>NUCLEOTIDE SEQUENCE</scope>
    <source>
        <strain evidence="1">JY119</strain>
    </source>
</reference>
<protein>
    <submittedName>
        <fullName evidence="1">Uncharacterized protein</fullName>
    </submittedName>
</protein>